<proteinExistence type="predicted"/>
<protein>
    <submittedName>
        <fullName evidence="1">Uncharacterized protein</fullName>
    </submittedName>
</protein>
<dbReference type="Proteomes" id="UP000831701">
    <property type="component" value="Chromosome 19"/>
</dbReference>
<sequence length="738" mass="84211">MSSECWVEPCAEGQAEDTRLENQQGEEVEKEEVEVACRDSQLGGSLRQEEPGGERPLSSDHVDMQEVTSEGEPERVCREETQTQEKRHSISHMAVNHERRDRGSGGCLVERYLQRPVPRGLLARSFPDRDRQRQAEEPRGPGPFYFFGGSNGAEIVSSYCESRGWQRIYNKHREDFKLKWCETKSPVNYCNFREGEQLVYQIPNNKVLTTKIGLLSSLREYERVCSKVNHGLGLRGLKMEEFIPTTFRMDVREEREAFFAQQEGKGPEHLTYINLKRISVSNNESHMWICKPTGLNQGRGIFLLKSQEDVAAFRLKLQQDDSRANRKMHHRQPQARVVQHYIQRPLLLKGKKFDVRSYLLIACTAPYLVFFRHGYVRLTCDLYDPSSNNLSAHLTNQYMQKKNPLYSELKEDTVWSMESFNTYVNDRFRVAKGLPRDWVLGAFAKRMQQIMTQCFFAVKSKLHCRLGFFDLIGCDFMVDEDFKVWLLEMNCNPALHTNCEVLKEVIPSTVVETLDLTFEIFNKCRLRKNILPLASQRDFVLLYNGVSPPDSVLACSRSNTNSEFNQKSIKKTQTEPRRCKSRTEGKIVPSASPDNSGEGLGSSQSVPCSTTSHLSSLSGQRPSHLHSSSCSMQSVKMKKSKPRVELKLSKCTLHHHLRAADDVKHSKTQQKTRIIMSLSSPALSEGISVCGSPKTTTPFPPKAGPPMCEGKCGRGGEPSEEELREDTKTLIYERKEEL</sequence>
<reference evidence="1" key="1">
    <citation type="submission" date="2022-04" db="EMBL/GenBank/DDBJ databases">
        <title>Jade perch genome.</title>
        <authorList>
            <person name="Chao B."/>
        </authorList>
    </citation>
    <scope>NUCLEOTIDE SEQUENCE</scope>
    <source>
        <strain evidence="1">CB-2022</strain>
    </source>
</reference>
<name>A0ACB8VPE4_9TELE</name>
<accession>A0ACB8VPE4</accession>
<evidence type="ECO:0000313" key="2">
    <source>
        <dbReference type="Proteomes" id="UP000831701"/>
    </source>
</evidence>
<gene>
    <name evidence="1" type="ORF">L3Q82_015596</name>
</gene>
<comment type="caution">
    <text evidence="1">The sequence shown here is derived from an EMBL/GenBank/DDBJ whole genome shotgun (WGS) entry which is preliminary data.</text>
</comment>
<keyword evidence="2" id="KW-1185">Reference proteome</keyword>
<organism evidence="1 2">
    <name type="scientific">Scortum barcoo</name>
    <name type="common">barcoo grunter</name>
    <dbReference type="NCBI Taxonomy" id="214431"/>
    <lineage>
        <taxon>Eukaryota</taxon>
        <taxon>Metazoa</taxon>
        <taxon>Chordata</taxon>
        <taxon>Craniata</taxon>
        <taxon>Vertebrata</taxon>
        <taxon>Euteleostomi</taxon>
        <taxon>Actinopterygii</taxon>
        <taxon>Neopterygii</taxon>
        <taxon>Teleostei</taxon>
        <taxon>Neoteleostei</taxon>
        <taxon>Acanthomorphata</taxon>
        <taxon>Eupercaria</taxon>
        <taxon>Centrarchiformes</taxon>
        <taxon>Terapontoidei</taxon>
        <taxon>Terapontidae</taxon>
        <taxon>Scortum</taxon>
    </lineage>
</organism>
<evidence type="ECO:0000313" key="1">
    <source>
        <dbReference type="EMBL" id="KAI3357133.1"/>
    </source>
</evidence>
<dbReference type="EMBL" id="CM041549">
    <property type="protein sequence ID" value="KAI3357133.1"/>
    <property type="molecule type" value="Genomic_DNA"/>
</dbReference>